<accession>A0AAW3AN92</accession>
<evidence type="ECO:0008006" key="4">
    <source>
        <dbReference type="Google" id="ProtNLM"/>
    </source>
</evidence>
<dbReference type="Proteomes" id="UP001500131">
    <property type="component" value="Unassembled WGS sequence"/>
</dbReference>
<proteinExistence type="predicted"/>
<sequence>MLRTVKYIIGAVVAVAAFTAVLAIVMSVTERVPNGSYCGSYAGGLVVGNMTIRAISSTFDMFLTGLGLQLECKNELFVYDMKTHEATVIGAKDPTNCIGSILTENNLTLRVFFDPRSDIVTLDLGLAKIECKRCPALSYFGSAL</sequence>
<evidence type="ECO:0000313" key="2">
    <source>
        <dbReference type="EMBL" id="KAL0508454.1"/>
    </source>
</evidence>
<organism evidence="2 3">
    <name type="scientific">Leishmania lindenbergi</name>
    <dbReference type="NCBI Taxonomy" id="651832"/>
    <lineage>
        <taxon>Eukaryota</taxon>
        <taxon>Discoba</taxon>
        <taxon>Euglenozoa</taxon>
        <taxon>Kinetoplastea</taxon>
        <taxon>Metakinetoplastina</taxon>
        <taxon>Trypanosomatida</taxon>
        <taxon>Trypanosomatidae</taxon>
        <taxon>Leishmaniinae</taxon>
        <taxon>Leishmania</taxon>
    </lineage>
</organism>
<name>A0AAW3AN92_9TRYP</name>
<keyword evidence="1" id="KW-1133">Transmembrane helix</keyword>
<keyword evidence="3" id="KW-1185">Reference proteome</keyword>
<keyword evidence="1" id="KW-0472">Membrane</keyword>
<keyword evidence="1" id="KW-0812">Transmembrane</keyword>
<dbReference type="EMBL" id="JBAMZK010000018">
    <property type="protein sequence ID" value="KAL0508454.1"/>
    <property type="molecule type" value="Genomic_DNA"/>
</dbReference>
<evidence type="ECO:0000256" key="1">
    <source>
        <dbReference type="SAM" id="Phobius"/>
    </source>
</evidence>
<evidence type="ECO:0000313" key="3">
    <source>
        <dbReference type="Proteomes" id="UP001500131"/>
    </source>
</evidence>
<comment type="caution">
    <text evidence="2">The sequence shown here is derived from an EMBL/GenBank/DDBJ whole genome shotgun (WGS) entry which is preliminary data.</text>
</comment>
<reference evidence="2 3" key="1">
    <citation type="submission" date="2024-02" db="EMBL/GenBank/DDBJ databases">
        <title>FIRST GENOME SEQUENCES OF Leishmania (Viannia) shawi, Leishmania (Viannia) lindenbergi AND Leishmania (Viannia) utingensis.</title>
        <authorList>
            <person name="Resadore F."/>
            <person name="Custodio M.G.F."/>
            <person name="Boite M.C."/>
            <person name="Cupolillo E."/>
            <person name="Ferreira G.E.M."/>
        </authorList>
    </citation>
    <scope>NUCLEOTIDE SEQUENCE [LARGE SCALE GENOMIC DNA]</scope>
    <source>
        <strain evidence="2 3">MHOM/BR/1966/M15733</strain>
    </source>
</reference>
<feature type="transmembrane region" description="Helical" evidence="1">
    <location>
        <begin position="7"/>
        <end position="28"/>
    </location>
</feature>
<gene>
    <name evidence="2" type="ORF">Q4I31_002601</name>
</gene>
<protein>
    <recommendedName>
        <fullName evidence="4">Transmembrane protein</fullName>
    </recommendedName>
</protein>
<dbReference type="AlphaFoldDB" id="A0AAW3AN92"/>